<dbReference type="Proteomes" id="UP000006310">
    <property type="component" value="Chromosome 3"/>
</dbReference>
<dbReference type="SUPFAM" id="SSF49764">
    <property type="entry name" value="HSP20-like chaperones"/>
    <property type="match status" value="1"/>
</dbReference>
<dbReference type="OMA" id="KWEINAK"/>
<dbReference type="Gene3D" id="2.60.40.790">
    <property type="match status" value="1"/>
</dbReference>
<dbReference type="GeneID" id="34525411"/>
<dbReference type="GO" id="GO:0051087">
    <property type="term" value="F:protein-folding chaperone binding"/>
    <property type="evidence" value="ECO:0007669"/>
    <property type="project" value="EnsemblFungi"/>
</dbReference>
<dbReference type="STRING" id="1071383.J7S6F5"/>
<dbReference type="AlphaFoldDB" id="J7S6F5"/>
<dbReference type="OrthoDB" id="1898560at2759"/>
<dbReference type="InterPro" id="IPR007699">
    <property type="entry name" value="SGS_dom"/>
</dbReference>
<name>J7S6F5_HUIN7</name>
<dbReference type="GO" id="GO:0005783">
    <property type="term" value="C:endoplasmic reticulum"/>
    <property type="evidence" value="ECO:0007669"/>
    <property type="project" value="EnsemblFungi"/>
</dbReference>
<dbReference type="HOGENOM" id="CLU_039532_3_0_1"/>
<dbReference type="InterPro" id="IPR008978">
    <property type="entry name" value="HSP20-like_chaperone"/>
</dbReference>
<evidence type="ECO:0000313" key="6">
    <source>
        <dbReference type="Proteomes" id="UP000006310"/>
    </source>
</evidence>
<sequence>MTLANDLKTAYGILYDERDPPRALALYDAILRENPRCVDALVYKAACLEKLYFGFSDWHSEETVENAQCLLEKALKEAEERGVRSKIGFVSFRLFVHYFNRKDYVRAAEYMSNAKLHDYNDGAVAIWQEKLDKKLKKTGASMPTAPTATRNIPKPEPLPQPAPASTLPAKLRTDWYQTSNSVTISLFTENVPAKEEDIKVSTHADQDLEISWTGTSSGSEFQYNVKLFSELDPASVRHQLFSKKVEITVDKKIKGKNWAALQAVAAQSSSTAGKKGKDWSKYNFDDISDDETEKSSADSFFQKIYADADPDTKRAMMKSYIESNGTALNTSWDDVRDKVVETSPPEGTELKHW</sequence>
<feature type="region of interest" description="Disordered" evidence="2">
    <location>
        <begin position="138"/>
        <end position="162"/>
    </location>
</feature>
<comment type="similarity">
    <text evidence="1">Belongs to the SGT1 family.</text>
</comment>
<dbReference type="CDD" id="cd06466">
    <property type="entry name" value="p23_CS_SGT1_like"/>
    <property type="match status" value="1"/>
</dbReference>
<dbReference type="Pfam" id="PF05002">
    <property type="entry name" value="SGS"/>
    <property type="match status" value="1"/>
</dbReference>
<dbReference type="Gene3D" id="1.25.40.10">
    <property type="entry name" value="Tetratricopeptide repeat domain"/>
    <property type="match status" value="1"/>
</dbReference>
<dbReference type="InterPro" id="IPR044563">
    <property type="entry name" value="Sgt1-like"/>
</dbReference>
<dbReference type="Pfam" id="PF04969">
    <property type="entry name" value="CS"/>
    <property type="match status" value="1"/>
</dbReference>
<protein>
    <recommendedName>
        <fullName evidence="7">CS domain-containing protein</fullName>
    </recommendedName>
</protein>
<dbReference type="GO" id="GO:0030674">
    <property type="term" value="F:protein-macromolecule adaptor activity"/>
    <property type="evidence" value="ECO:0007669"/>
    <property type="project" value="EnsemblFungi"/>
</dbReference>
<organism evidence="5 6">
    <name type="scientific">Huiozyma naganishii (strain ATCC MYA-139 / BCRC 22969 / CBS 8797 / KCTC 17520 / NBRC 10181 / NCYC 3082 / Yp74L-3)</name>
    <name type="common">Yeast</name>
    <name type="synonym">Kazachstania naganishii</name>
    <dbReference type="NCBI Taxonomy" id="1071383"/>
    <lineage>
        <taxon>Eukaryota</taxon>
        <taxon>Fungi</taxon>
        <taxon>Dikarya</taxon>
        <taxon>Ascomycota</taxon>
        <taxon>Saccharomycotina</taxon>
        <taxon>Saccharomycetes</taxon>
        <taxon>Saccharomycetales</taxon>
        <taxon>Saccharomycetaceae</taxon>
        <taxon>Huiozyma</taxon>
    </lineage>
</organism>
<evidence type="ECO:0000259" key="3">
    <source>
        <dbReference type="PROSITE" id="PS51048"/>
    </source>
</evidence>
<dbReference type="PANTHER" id="PTHR45862">
    <property type="entry name" value="PROTEIN SGT1 HOMOLOG"/>
    <property type="match status" value="1"/>
</dbReference>
<feature type="domain" description="CS" evidence="4">
    <location>
        <begin position="168"/>
        <end position="262"/>
    </location>
</feature>
<feature type="region of interest" description="Disordered" evidence="2">
    <location>
        <begin position="332"/>
        <end position="353"/>
    </location>
</feature>
<dbReference type="GO" id="GO:0051382">
    <property type="term" value="P:kinetochore assembly"/>
    <property type="evidence" value="ECO:0007669"/>
    <property type="project" value="EnsemblFungi"/>
</dbReference>
<evidence type="ECO:0000313" key="5">
    <source>
        <dbReference type="EMBL" id="CCK69731.1"/>
    </source>
</evidence>
<gene>
    <name evidence="5" type="primary">KNAG0C06380</name>
    <name evidence="5" type="ordered locus">KNAG_0C06380</name>
</gene>
<dbReference type="PROSITE" id="PS51048">
    <property type="entry name" value="SGS"/>
    <property type="match status" value="1"/>
</dbReference>
<dbReference type="GO" id="GO:0006515">
    <property type="term" value="P:protein quality control for misfolded or incompletely synthesized proteins"/>
    <property type="evidence" value="ECO:0007669"/>
    <property type="project" value="EnsemblFungi"/>
</dbReference>
<reference evidence="6" key="2">
    <citation type="submission" date="2012-08" db="EMBL/GenBank/DDBJ databases">
        <title>Genome sequence of Kazachstania naganishii.</title>
        <authorList>
            <person name="Gordon J.L."/>
            <person name="Armisen D."/>
            <person name="Proux-Wera E."/>
            <person name="OhEigeartaigh S.S."/>
            <person name="Byrne K.P."/>
            <person name="Wolfe K.H."/>
        </authorList>
    </citation>
    <scope>NUCLEOTIDE SEQUENCE [LARGE SCALE GENOMIC DNA]</scope>
    <source>
        <strain evidence="6">ATCC MYA-139 / BCRC 22969 / CBS 8797 / CCRC 22969 / KCTC 17520 / NBRC 10181 / NCYC 3082</strain>
    </source>
</reference>
<dbReference type="eggNOG" id="KOG1309">
    <property type="taxonomic scope" value="Eukaryota"/>
</dbReference>
<dbReference type="EMBL" id="HE978316">
    <property type="protein sequence ID" value="CCK69731.1"/>
    <property type="molecule type" value="Genomic_DNA"/>
</dbReference>
<proteinExistence type="inferred from homology"/>
<dbReference type="InterPro" id="IPR011990">
    <property type="entry name" value="TPR-like_helical_dom_sf"/>
</dbReference>
<feature type="domain" description="SGS" evidence="3">
    <location>
        <begin position="268"/>
        <end position="353"/>
    </location>
</feature>
<dbReference type="PROSITE" id="PS51203">
    <property type="entry name" value="CS"/>
    <property type="match status" value="1"/>
</dbReference>
<dbReference type="InterPro" id="IPR007052">
    <property type="entry name" value="CS_dom"/>
</dbReference>
<keyword evidence="6" id="KW-1185">Reference proteome</keyword>
<reference evidence="5 6" key="1">
    <citation type="journal article" date="2011" name="Proc. Natl. Acad. Sci. U.S.A.">
        <title>Evolutionary erosion of yeast sex chromosomes by mating-type switching accidents.</title>
        <authorList>
            <person name="Gordon J.L."/>
            <person name="Armisen D."/>
            <person name="Proux-Wera E."/>
            <person name="Oheigeartaigh S.S."/>
            <person name="Byrne K.P."/>
            <person name="Wolfe K.H."/>
        </authorList>
    </citation>
    <scope>NUCLEOTIDE SEQUENCE [LARGE SCALE GENOMIC DNA]</scope>
    <source>
        <strain evidence="6">ATCC MYA-139 / BCRC 22969 / CBS 8797 / CCRC 22969 / KCTC 17520 / NBRC 10181 / NCYC 3082</strain>
    </source>
</reference>
<evidence type="ECO:0000256" key="1">
    <source>
        <dbReference type="ARBA" id="ARBA00008509"/>
    </source>
</evidence>
<dbReference type="GO" id="GO:0000151">
    <property type="term" value="C:ubiquitin ligase complex"/>
    <property type="evidence" value="ECO:0007669"/>
    <property type="project" value="EnsemblFungi"/>
</dbReference>
<accession>J7S6F5</accession>
<evidence type="ECO:0000256" key="2">
    <source>
        <dbReference type="SAM" id="MobiDB-lite"/>
    </source>
</evidence>
<dbReference type="RefSeq" id="XP_022463977.1">
    <property type="nucleotide sequence ID" value="XM_022607375.1"/>
</dbReference>
<dbReference type="GO" id="GO:0005829">
    <property type="term" value="C:cytosol"/>
    <property type="evidence" value="ECO:0007669"/>
    <property type="project" value="EnsemblFungi"/>
</dbReference>
<evidence type="ECO:0008006" key="7">
    <source>
        <dbReference type="Google" id="ProtNLM"/>
    </source>
</evidence>
<dbReference type="KEGG" id="kng:KNAG_0C06380"/>
<evidence type="ECO:0000259" key="4">
    <source>
        <dbReference type="PROSITE" id="PS51203"/>
    </source>
</evidence>